<dbReference type="Proteomes" id="UP000199599">
    <property type="component" value="Unassembled WGS sequence"/>
</dbReference>
<evidence type="ECO:0000313" key="2">
    <source>
        <dbReference type="EMBL" id="SFD63285.1"/>
    </source>
</evidence>
<dbReference type="AlphaFoldDB" id="A0A1I1TY42"/>
<dbReference type="STRING" id="1505723.SAMN04487792_1675"/>
<dbReference type="InterPro" id="IPR050678">
    <property type="entry name" value="DNA_Partitioning_ATPase"/>
</dbReference>
<sequence length="263" mass="30088">MKIITFAAIKGGVGKTTLAFNYAEWLAANDNNVLLLDLDHQCNLSQIYNHYDTDGTVGNIFLGNGDVKIHSIKQNISLIVGDMHLDDIETDIENKTNKNMLLYMWLSDNYEKLHIADYDYIIIDTHPDFATATKNAVIISNTILSPITPSEHGYSAKFNLEERINELSKEAIDFSTRKSYVTAKLFFLANMVRHNTKSSHELLEVIKDDDRVLAKIPEKELFNRSTLDKMSLSTMTDDHKIYIKQSKFFDEINQIFSDINQKI</sequence>
<dbReference type="InterPro" id="IPR025669">
    <property type="entry name" value="AAA_dom"/>
</dbReference>
<dbReference type="SUPFAM" id="SSF52540">
    <property type="entry name" value="P-loop containing nucleoside triphosphate hydrolases"/>
    <property type="match status" value="1"/>
</dbReference>
<protein>
    <submittedName>
        <fullName evidence="2">Chromosome partitioning protein</fullName>
    </submittedName>
</protein>
<feature type="domain" description="AAA" evidence="1">
    <location>
        <begin position="1"/>
        <end position="169"/>
    </location>
</feature>
<dbReference type="CDD" id="cd02042">
    <property type="entry name" value="ParAB_family"/>
    <property type="match status" value="1"/>
</dbReference>
<dbReference type="RefSeq" id="WP_090094222.1">
    <property type="nucleotide sequence ID" value="NZ_CBCRVU010000006.1"/>
</dbReference>
<reference evidence="3" key="1">
    <citation type="submission" date="2016-10" db="EMBL/GenBank/DDBJ databases">
        <authorList>
            <person name="Varghese N."/>
            <person name="Submissions S."/>
        </authorList>
    </citation>
    <scope>NUCLEOTIDE SEQUENCE [LARGE SCALE GENOMIC DNA]</scope>
    <source>
        <strain evidence="3">R-53102</strain>
    </source>
</reference>
<accession>A0A1I1TY42</accession>
<name>A0A1I1TY42_9LACO</name>
<evidence type="ECO:0000313" key="3">
    <source>
        <dbReference type="Proteomes" id="UP000199599"/>
    </source>
</evidence>
<dbReference type="Gene3D" id="3.40.50.300">
    <property type="entry name" value="P-loop containing nucleotide triphosphate hydrolases"/>
    <property type="match status" value="1"/>
</dbReference>
<organism evidence="2 3">
    <name type="scientific">Lactobacillus bombicola</name>
    <dbReference type="NCBI Taxonomy" id="1505723"/>
    <lineage>
        <taxon>Bacteria</taxon>
        <taxon>Bacillati</taxon>
        <taxon>Bacillota</taxon>
        <taxon>Bacilli</taxon>
        <taxon>Lactobacillales</taxon>
        <taxon>Lactobacillaceae</taxon>
        <taxon>Lactobacillus</taxon>
    </lineage>
</organism>
<dbReference type="EMBL" id="FOMN01000015">
    <property type="protein sequence ID" value="SFD63285.1"/>
    <property type="molecule type" value="Genomic_DNA"/>
</dbReference>
<gene>
    <name evidence="2" type="ORF">SAMN04487792_1675</name>
</gene>
<evidence type="ECO:0000259" key="1">
    <source>
        <dbReference type="Pfam" id="PF13614"/>
    </source>
</evidence>
<dbReference type="InterPro" id="IPR027417">
    <property type="entry name" value="P-loop_NTPase"/>
</dbReference>
<proteinExistence type="predicted"/>
<dbReference type="PANTHER" id="PTHR13696:SF99">
    <property type="entry name" value="COBYRINIC ACID AC-DIAMIDE SYNTHASE"/>
    <property type="match status" value="1"/>
</dbReference>
<dbReference type="Pfam" id="PF13614">
    <property type="entry name" value="AAA_31"/>
    <property type="match status" value="1"/>
</dbReference>
<dbReference type="PANTHER" id="PTHR13696">
    <property type="entry name" value="P-LOOP CONTAINING NUCLEOSIDE TRIPHOSPHATE HYDROLASE"/>
    <property type="match status" value="1"/>
</dbReference>